<keyword evidence="2" id="KW-0812">Transmembrane</keyword>
<dbReference type="Pfam" id="PF03544">
    <property type="entry name" value="TonB_C"/>
    <property type="match status" value="1"/>
</dbReference>
<dbReference type="Gene3D" id="3.30.1150.10">
    <property type="match status" value="1"/>
</dbReference>
<dbReference type="SUPFAM" id="SSF74653">
    <property type="entry name" value="TolA/TonB C-terminal domain"/>
    <property type="match status" value="1"/>
</dbReference>
<evidence type="ECO:0000259" key="6">
    <source>
        <dbReference type="Pfam" id="PF03544"/>
    </source>
</evidence>
<reference evidence="7 8" key="1">
    <citation type="submission" date="2020-01" db="EMBL/GenBank/DDBJ databases">
        <title>Sphingomonas sp. strain CSW-10.</title>
        <authorList>
            <person name="Chen W.-M."/>
        </authorList>
    </citation>
    <scope>NUCLEOTIDE SEQUENCE [LARGE SCALE GENOMIC DNA]</scope>
    <source>
        <strain evidence="7 8">CSW-10</strain>
    </source>
</reference>
<feature type="signal peptide" evidence="5">
    <location>
        <begin position="1"/>
        <end position="32"/>
    </location>
</feature>
<dbReference type="KEGG" id="slan:GV829_11700"/>
<dbReference type="Proteomes" id="UP000503018">
    <property type="component" value="Chromosome"/>
</dbReference>
<evidence type="ECO:0000313" key="8">
    <source>
        <dbReference type="Proteomes" id="UP000503018"/>
    </source>
</evidence>
<accession>A0A6M4AXD7</accession>
<dbReference type="RefSeq" id="WP_169946869.1">
    <property type="nucleotide sequence ID" value="NZ_CP053015.1"/>
</dbReference>
<dbReference type="GO" id="GO:0016020">
    <property type="term" value="C:membrane"/>
    <property type="evidence" value="ECO:0007669"/>
    <property type="project" value="UniProtKB-SubCell"/>
</dbReference>
<dbReference type="InterPro" id="IPR006260">
    <property type="entry name" value="TonB/TolA_C"/>
</dbReference>
<protein>
    <submittedName>
        <fullName evidence="7">TonB family protein</fullName>
    </submittedName>
</protein>
<keyword evidence="8" id="KW-1185">Reference proteome</keyword>
<evidence type="ECO:0000256" key="5">
    <source>
        <dbReference type="SAM" id="SignalP"/>
    </source>
</evidence>
<evidence type="ECO:0000256" key="1">
    <source>
        <dbReference type="ARBA" id="ARBA00004167"/>
    </source>
</evidence>
<sequence>MCLTVIRYNTIFRRVAAGGTAALALLAAPAIALVQTPAPSAPSPAPNADGSTNARPLGSIANWVAMEDLPSAAMAPGINHAVRVRLSVSPLGFVDGCTVLASSGDANVDSAVCTALQRNAFFTPAMNAAGQAIAGEYVRNVRWAPPPAPTAPAGTPPAQ</sequence>
<gene>
    <name evidence="7" type="ORF">GV829_11700</name>
</gene>
<evidence type="ECO:0000313" key="7">
    <source>
        <dbReference type="EMBL" id="QJQ33022.1"/>
    </source>
</evidence>
<name>A0A6M4AXD7_9SPHN</name>
<dbReference type="NCBIfam" id="TIGR01352">
    <property type="entry name" value="tonB_Cterm"/>
    <property type="match status" value="1"/>
</dbReference>
<comment type="subcellular location">
    <subcellularLocation>
        <location evidence="1">Membrane</location>
        <topology evidence="1">Single-pass membrane protein</topology>
    </subcellularLocation>
</comment>
<organism evidence="7 8">
    <name type="scientific">Sphingomonas lacunae</name>
    <dbReference type="NCBI Taxonomy" id="2698828"/>
    <lineage>
        <taxon>Bacteria</taxon>
        <taxon>Pseudomonadati</taxon>
        <taxon>Pseudomonadota</taxon>
        <taxon>Alphaproteobacteria</taxon>
        <taxon>Sphingomonadales</taxon>
        <taxon>Sphingomonadaceae</taxon>
        <taxon>Sphingomonas</taxon>
    </lineage>
</organism>
<feature type="domain" description="TonB C-terminal" evidence="6">
    <location>
        <begin position="70"/>
        <end position="143"/>
    </location>
</feature>
<evidence type="ECO:0000256" key="2">
    <source>
        <dbReference type="ARBA" id="ARBA00022692"/>
    </source>
</evidence>
<evidence type="ECO:0000256" key="4">
    <source>
        <dbReference type="ARBA" id="ARBA00023136"/>
    </source>
</evidence>
<dbReference type="EMBL" id="CP053015">
    <property type="protein sequence ID" value="QJQ33022.1"/>
    <property type="molecule type" value="Genomic_DNA"/>
</dbReference>
<keyword evidence="4" id="KW-0472">Membrane</keyword>
<feature type="chain" id="PRO_5027080859" evidence="5">
    <location>
        <begin position="33"/>
        <end position="159"/>
    </location>
</feature>
<evidence type="ECO:0000256" key="3">
    <source>
        <dbReference type="ARBA" id="ARBA00022989"/>
    </source>
</evidence>
<keyword evidence="5" id="KW-0732">Signal</keyword>
<dbReference type="InterPro" id="IPR037682">
    <property type="entry name" value="TonB_C"/>
</dbReference>
<keyword evidence="3" id="KW-1133">Transmembrane helix</keyword>
<dbReference type="AlphaFoldDB" id="A0A6M4AXD7"/>
<proteinExistence type="predicted"/>
<dbReference type="GO" id="GO:0055085">
    <property type="term" value="P:transmembrane transport"/>
    <property type="evidence" value="ECO:0007669"/>
    <property type="project" value="InterPro"/>
</dbReference>